<dbReference type="NCBIfam" id="NF033773">
    <property type="entry name" value="tellur_TrgA"/>
    <property type="match status" value="1"/>
</dbReference>
<accession>A0A8J7INQ7</accession>
<dbReference type="AlphaFoldDB" id="A0A8J7INQ7"/>
<sequence length="146" mass="15754">MPTASRLVGALTFTVLAFIISTMILPLLPEGTSGESLWLLNCPVGLVCGWKIMGPRGESTRLIAFAGGVTTSIAAFLVAIFLHAGIRMVNLSMRKIYHGVTEAIGAVFEISMNWATVFLTTDIVTTLIAGGIFCGWLSWKAQRYWG</sequence>
<keyword evidence="1" id="KW-0812">Transmembrane</keyword>
<feature type="transmembrane region" description="Helical" evidence="1">
    <location>
        <begin position="62"/>
        <end position="84"/>
    </location>
</feature>
<dbReference type="InterPro" id="IPR047784">
    <property type="entry name" value="TrgA"/>
</dbReference>
<organism evidence="2 3">
    <name type="scientific">Halocynthiibacter styelae</name>
    <dbReference type="NCBI Taxonomy" id="2761955"/>
    <lineage>
        <taxon>Bacteria</taxon>
        <taxon>Pseudomonadati</taxon>
        <taxon>Pseudomonadota</taxon>
        <taxon>Alphaproteobacteria</taxon>
        <taxon>Rhodobacterales</taxon>
        <taxon>Paracoccaceae</taxon>
        <taxon>Halocynthiibacter</taxon>
    </lineage>
</organism>
<evidence type="ECO:0000313" key="2">
    <source>
        <dbReference type="EMBL" id="MBI1494206.1"/>
    </source>
</evidence>
<gene>
    <name evidence="2" type="ORF">H1D41_11205</name>
</gene>
<protein>
    <submittedName>
        <fullName evidence="2">TrgA family protein</fullName>
    </submittedName>
</protein>
<keyword evidence="3" id="KW-1185">Reference proteome</keyword>
<comment type="caution">
    <text evidence="2">The sequence shown here is derived from an EMBL/GenBank/DDBJ whole genome shotgun (WGS) entry which is preliminary data.</text>
</comment>
<dbReference type="EMBL" id="JADCKQ010000007">
    <property type="protein sequence ID" value="MBI1494206.1"/>
    <property type="molecule type" value="Genomic_DNA"/>
</dbReference>
<keyword evidence="1" id="KW-1133">Transmembrane helix</keyword>
<name>A0A8J7INQ7_9RHOB</name>
<evidence type="ECO:0000313" key="3">
    <source>
        <dbReference type="Proteomes" id="UP000640583"/>
    </source>
</evidence>
<proteinExistence type="predicted"/>
<dbReference type="RefSeq" id="WP_228848985.1">
    <property type="nucleotide sequence ID" value="NZ_JADCKQ010000007.1"/>
</dbReference>
<reference evidence="2" key="1">
    <citation type="submission" date="2020-10" db="EMBL/GenBank/DDBJ databases">
        <title>Paenihalocynthiibacter styelae gen. nov., sp. nov., isolated from stalked sea squirt Styela clava.</title>
        <authorList>
            <person name="Kim Y.-O."/>
            <person name="Yoon J.-H."/>
        </authorList>
    </citation>
    <scope>NUCLEOTIDE SEQUENCE</scope>
    <source>
        <strain evidence="2">MYP1-1</strain>
    </source>
</reference>
<feature type="transmembrane region" description="Helical" evidence="1">
    <location>
        <begin position="123"/>
        <end position="139"/>
    </location>
</feature>
<feature type="transmembrane region" description="Helical" evidence="1">
    <location>
        <begin position="7"/>
        <end position="28"/>
    </location>
</feature>
<keyword evidence="1" id="KW-0472">Membrane</keyword>
<evidence type="ECO:0000256" key="1">
    <source>
        <dbReference type="SAM" id="Phobius"/>
    </source>
</evidence>
<dbReference type="Proteomes" id="UP000640583">
    <property type="component" value="Unassembled WGS sequence"/>
</dbReference>